<evidence type="ECO:0000256" key="3">
    <source>
        <dbReference type="ARBA" id="ARBA00022695"/>
    </source>
</evidence>
<proteinExistence type="predicted"/>
<dbReference type="GO" id="GO:0005524">
    <property type="term" value="F:ATP binding"/>
    <property type="evidence" value="ECO:0007669"/>
    <property type="project" value="UniProtKB-KW"/>
</dbReference>
<dbReference type="NCBIfam" id="TIGR02199">
    <property type="entry name" value="rfaE_dom_II"/>
    <property type="match status" value="1"/>
</dbReference>
<dbReference type="GO" id="GO:0005975">
    <property type="term" value="P:carbohydrate metabolic process"/>
    <property type="evidence" value="ECO:0007669"/>
    <property type="project" value="InterPro"/>
</dbReference>
<evidence type="ECO:0000313" key="9">
    <source>
        <dbReference type="EMBL" id="SMO62383.1"/>
    </source>
</evidence>
<keyword evidence="10" id="KW-1185">Reference proteome</keyword>
<dbReference type="InterPro" id="IPR014729">
    <property type="entry name" value="Rossmann-like_a/b/a_fold"/>
</dbReference>
<evidence type="ECO:0000256" key="7">
    <source>
        <dbReference type="ARBA" id="ARBA00047428"/>
    </source>
</evidence>
<dbReference type="GO" id="GO:0016779">
    <property type="term" value="F:nucleotidyltransferase activity"/>
    <property type="evidence" value="ECO:0007669"/>
    <property type="project" value="UniProtKB-KW"/>
</dbReference>
<evidence type="ECO:0000256" key="5">
    <source>
        <dbReference type="ARBA" id="ARBA00022840"/>
    </source>
</evidence>
<dbReference type="RefSeq" id="WP_142533115.1">
    <property type="nucleotide sequence ID" value="NZ_FXTB01000003.1"/>
</dbReference>
<dbReference type="SUPFAM" id="SSF52374">
    <property type="entry name" value="Nucleotidylyl transferase"/>
    <property type="match status" value="1"/>
</dbReference>
<dbReference type="PANTHER" id="PTHR43793:SF2">
    <property type="entry name" value="BIFUNCTIONAL PROTEIN HLDE"/>
    <property type="match status" value="1"/>
</dbReference>
<keyword evidence="4" id="KW-0547">Nucleotide-binding</keyword>
<dbReference type="InterPro" id="IPR004821">
    <property type="entry name" value="Cyt_trans-like"/>
</dbReference>
<protein>
    <recommendedName>
        <fullName evidence="1">D-glycero-beta-D-manno-heptose 1-phosphate adenylyltransferase</fullName>
        <ecNumber evidence="1">2.7.7.70</ecNumber>
    </recommendedName>
</protein>
<dbReference type="OrthoDB" id="9795543at2"/>
<dbReference type="PANTHER" id="PTHR43793">
    <property type="entry name" value="FAD SYNTHASE"/>
    <property type="match status" value="1"/>
</dbReference>
<keyword evidence="5" id="KW-0067">ATP-binding</keyword>
<dbReference type="InterPro" id="IPR050385">
    <property type="entry name" value="Archaeal_FAD_synthase"/>
</dbReference>
<name>A0A521CSF4_SACCC</name>
<organism evidence="9 10">
    <name type="scientific">Saccharicrinis carchari</name>
    <dbReference type="NCBI Taxonomy" id="1168039"/>
    <lineage>
        <taxon>Bacteria</taxon>
        <taxon>Pseudomonadati</taxon>
        <taxon>Bacteroidota</taxon>
        <taxon>Bacteroidia</taxon>
        <taxon>Marinilabiliales</taxon>
        <taxon>Marinilabiliaceae</taxon>
        <taxon>Saccharicrinis</taxon>
    </lineage>
</organism>
<keyword evidence="3" id="KW-0548">Nucleotidyltransferase</keyword>
<dbReference type="EC" id="2.7.7.70" evidence="1"/>
<evidence type="ECO:0000256" key="1">
    <source>
        <dbReference type="ARBA" id="ARBA00012519"/>
    </source>
</evidence>
<evidence type="ECO:0000313" key="10">
    <source>
        <dbReference type="Proteomes" id="UP000319040"/>
    </source>
</evidence>
<dbReference type="InterPro" id="IPR011914">
    <property type="entry name" value="RfaE_dom_II"/>
</dbReference>
<evidence type="ECO:0000256" key="2">
    <source>
        <dbReference type="ARBA" id="ARBA00022679"/>
    </source>
</evidence>
<dbReference type="NCBIfam" id="TIGR00125">
    <property type="entry name" value="cyt_tran_rel"/>
    <property type="match status" value="1"/>
</dbReference>
<evidence type="ECO:0000256" key="4">
    <source>
        <dbReference type="ARBA" id="ARBA00022741"/>
    </source>
</evidence>
<reference evidence="9 10" key="1">
    <citation type="submission" date="2017-05" db="EMBL/GenBank/DDBJ databases">
        <authorList>
            <person name="Varghese N."/>
            <person name="Submissions S."/>
        </authorList>
    </citation>
    <scope>NUCLEOTIDE SEQUENCE [LARGE SCALE GENOMIC DNA]</scope>
    <source>
        <strain evidence="9 10">DSM 27040</strain>
    </source>
</reference>
<keyword evidence="2" id="KW-0808">Transferase</keyword>
<accession>A0A521CSF4</accession>
<dbReference type="EMBL" id="FXTB01000003">
    <property type="protein sequence ID" value="SMO62383.1"/>
    <property type="molecule type" value="Genomic_DNA"/>
</dbReference>
<dbReference type="Pfam" id="PF01467">
    <property type="entry name" value="CTP_transf_like"/>
    <property type="match status" value="1"/>
</dbReference>
<dbReference type="Proteomes" id="UP000319040">
    <property type="component" value="Unassembled WGS sequence"/>
</dbReference>
<feature type="domain" description="Cytidyltransferase-like" evidence="8">
    <location>
        <begin position="33"/>
        <end position="156"/>
    </location>
</feature>
<keyword evidence="6" id="KW-0119">Carbohydrate metabolism</keyword>
<sequence>MRTDRSFKTKIVSSAQAVEIVQQWQENRQKVVFTNGCFDIVHRGHVEYLSAAAQKGNRLVLGLNTDASVKRIKGPTRPVVDEHSRATILAAFEFIDLVVPFDEDTPYELIKAIQPDVLVKGADYKAEDIVGYDIVMQKGGSVETIEFVAGFSTTDIIGKLSNPGTINN</sequence>
<dbReference type="Gene3D" id="3.40.50.620">
    <property type="entry name" value="HUPs"/>
    <property type="match status" value="1"/>
</dbReference>
<comment type="catalytic activity">
    <reaction evidence="7">
        <text>D-glycero-beta-D-manno-heptose 1-phosphate + ATP + H(+) = ADP-D-glycero-beta-D-manno-heptose + diphosphate</text>
        <dbReference type="Rhea" id="RHEA:27465"/>
        <dbReference type="ChEBI" id="CHEBI:15378"/>
        <dbReference type="ChEBI" id="CHEBI:30616"/>
        <dbReference type="ChEBI" id="CHEBI:33019"/>
        <dbReference type="ChEBI" id="CHEBI:59967"/>
        <dbReference type="ChEBI" id="CHEBI:61593"/>
        <dbReference type="EC" id="2.7.7.70"/>
    </reaction>
</comment>
<dbReference type="AlphaFoldDB" id="A0A521CSF4"/>
<evidence type="ECO:0000256" key="6">
    <source>
        <dbReference type="ARBA" id="ARBA00023277"/>
    </source>
</evidence>
<gene>
    <name evidence="9" type="ORF">SAMN06265379_103433</name>
</gene>
<dbReference type="GO" id="GO:0016773">
    <property type="term" value="F:phosphotransferase activity, alcohol group as acceptor"/>
    <property type="evidence" value="ECO:0007669"/>
    <property type="project" value="InterPro"/>
</dbReference>
<evidence type="ECO:0000259" key="8">
    <source>
        <dbReference type="Pfam" id="PF01467"/>
    </source>
</evidence>